<dbReference type="EMBL" id="CAXLJM020000058">
    <property type="protein sequence ID" value="CAL8119308.1"/>
    <property type="molecule type" value="Genomic_DNA"/>
</dbReference>
<keyword evidence="2" id="KW-1133">Transmembrane helix</keyword>
<proteinExistence type="predicted"/>
<keyword evidence="2" id="KW-0472">Membrane</keyword>
<feature type="transmembrane region" description="Helical" evidence="2">
    <location>
        <begin position="132"/>
        <end position="152"/>
    </location>
</feature>
<gene>
    <name evidence="3" type="ORF">ODALV1_LOCUS18491</name>
</gene>
<name>A0ABP1R914_9HEXA</name>
<protein>
    <submittedName>
        <fullName evidence="3">Uncharacterized protein</fullName>
    </submittedName>
</protein>
<evidence type="ECO:0000256" key="2">
    <source>
        <dbReference type="SAM" id="Phobius"/>
    </source>
</evidence>
<organism evidence="3 4">
    <name type="scientific">Orchesella dallaii</name>
    <dbReference type="NCBI Taxonomy" id="48710"/>
    <lineage>
        <taxon>Eukaryota</taxon>
        <taxon>Metazoa</taxon>
        <taxon>Ecdysozoa</taxon>
        <taxon>Arthropoda</taxon>
        <taxon>Hexapoda</taxon>
        <taxon>Collembola</taxon>
        <taxon>Entomobryomorpha</taxon>
        <taxon>Entomobryoidea</taxon>
        <taxon>Orchesellidae</taxon>
        <taxon>Orchesellinae</taxon>
        <taxon>Orchesella</taxon>
    </lineage>
</organism>
<keyword evidence="2" id="KW-0812">Transmembrane</keyword>
<accession>A0ABP1R914</accession>
<comment type="caution">
    <text evidence="3">The sequence shown here is derived from an EMBL/GenBank/DDBJ whole genome shotgun (WGS) entry which is preliminary data.</text>
</comment>
<dbReference type="Proteomes" id="UP001642540">
    <property type="component" value="Unassembled WGS sequence"/>
</dbReference>
<evidence type="ECO:0000313" key="3">
    <source>
        <dbReference type="EMBL" id="CAL8119308.1"/>
    </source>
</evidence>
<keyword evidence="4" id="KW-1185">Reference proteome</keyword>
<feature type="region of interest" description="Disordered" evidence="1">
    <location>
        <begin position="158"/>
        <end position="189"/>
    </location>
</feature>
<sequence length="189" mass="21219">MKSIPFSEFNWLYSVGATCDLKLVASEEENGESVKETPSYLPNYELEHSFAPLENTTGNITMGSQTPNITRQHLPYNLVGEGEIQNNRSTLIATNLTIENHDFGKANISNFKEQGLQQRQKKAEPPTEEQSIPIYFISILGFILIVLVSMLPPDYQSWKKRRSPTEPAVSFQNDPLPSECSVTIGHTDD</sequence>
<evidence type="ECO:0000256" key="1">
    <source>
        <dbReference type="SAM" id="MobiDB-lite"/>
    </source>
</evidence>
<evidence type="ECO:0000313" key="4">
    <source>
        <dbReference type="Proteomes" id="UP001642540"/>
    </source>
</evidence>
<reference evidence="3 4" key="1">
    <citation type="submission" date="2024-08" db="EMBL/GenBank/DDBJ databases">
        <authorList>
            <person name="Cucini C."/>
            <person name="Frati F."/>
        </authorList>
    </citation>
    <scope>NUCLEOTIDE SEQUENCE [LARGE SCALE GENOMIC DNA]</scope>
</reference>